<dbReference type="GO" id="GO:0034976">
    <property type="term" value="P:response to endoplasmic reticulum stress"/>
    <property type="evidence" value="ECO:0007669"/>
    <property type="project" value="TreeGrafter"/>
</dbReference>
<comment type="caution">
    <text evidence="9">The sequence shown here is derived from an EMBL/GenBank/DDBJ whole genome shotgun (WGS) entry which is preliminary data.</text>
</comment>
<dbReference type="PRINTS" id="PR00421">
    <property type="entry name" value="THIOREDOXIN"/>
</dbReference>
<dbReference type="GO" id="GO:0005783">
    <property type="term" value="C:endoplasmic reticulum"/>
    <property type="evidence" value="ECO:0007669"/>
    <property type="project" value="TreeGrafter"/>
</dbReference>
<evidence type="ECO:0000313" key="9">
    <source>
        <dbReference type="EMBL" id="KAF2549176.1"/>
    </source>
</evidence>
<feature type="signal peptide" evidence="7">
    <location>
        <begin position="1"/>
        <end position="23"/>
    </location>
</feature>
<evidence type="ECO:0000256" key="6">
    <source>
        <dbReference type="RuleBase" id="RU004208"/>
    </source>
</evidence>
<evidence type="ECO:0000256" key="7">
    <source>
        <dbReference type="SAM" id="SignalP"/>
    </source>
</evidence>
<dbReference type="PROSITE" id="PS51352">
    <property type="entry name" value="THIOREDOXIN_2"/>
    <property type="match status" value="1"/>
</dbReference>
<dbReference type="InterPro" id="IPR036249">
    <property type="entry name" value="Thioredoxin-like_sf"/>
</dbReference>
<evidence type="ECO:0000259" key="8">
    <source>
        <dbReference type="PROSITE" id="PS51352"/>
    </source>
</evidence>
<evidence type="ECO:0000256" key="3">
    <source>
        <dbReference type="ARBA" id="ARBA00022737"/>
    </source>
</evidence>
<accession>A0A8S9GWQ0</accession>
<reference evidence="9" key="1">
    <citation type="submission" date="2019-12" db="EMBL/GenBank/DDBJ databases">
        <title>Genome sequencing and annotation of Brassica cretica.</title>
        <authorList>
            <person name="Studholme D.J."/>
            <person name="Sarris P.F."/>
        </authorList>
    </citation>
    <scope>NUCLEOTIDE SEQUENCE</scope>
    <source>
        <strain evidence="9">PFS-102/07</strain>
        <tissue evidence="9">Leaf</tissue>
    </source>
</reference>
<keyword evidence="4" id="KW-1015">Disulfide bond</keyword>
<dbReference type="PANTHER" id="PTHR18929:SF225">
    <property type="entry name" value="PROTEIN DISULFIDE-ISOMERASE"/>
    <property type="match status" value="1"/>
</dbReference>
<dbReference type="GO" id="GO:0006457">
    <property type="term" value="P:protein folding"/>
    <property type="evidence" value="ECO:0007669"/>
    <property type="project" value="TreeGrafter"/>
</dbReference>
<gene>
    <name evidence="9" type="ORF">F2Q70_00020298</name>
</gene>
<dbReference type="FunFam" id="3.40.30.10:FF:000184">
    <property type="entry name" value="Protein disulfide-isomerase"/>
    <property type="match status" value="1"/>
</dbReference>
<dbReference type="InterPro" id="IPR013766">
    <property type="entry name" value="Thioredoxin_domain"/>
</dbReference>
<dbReference type="PROSITE" id="PS00194">
    <property type="entry name" value="THIOREDOXIN_1"/>
    <property type="match status" value="1"/>
</dbReference>
<dbReference type="GO" id="GO:0003756">
    <property type="term" value="F:protein disulfide isomerase activity"/>
    <property type="evidence" value="ECO:0007669"/>
    <property type="project" value="InterPro"/>
</dbReference>
<protein>
    <recommendedName>
        <fullName evidence="8">Thioredoxin domain-containing protein</fullName>
    </recommendedName>
</protein>
<evidence type="ECO:0000256" key="1">
    <source>
        <dbReference type="ARBA" id="ARBA00006347"/>
    </source>
</evidence>
<dbReference type="PANTHER" id="PTHR18929">
    <property type="entry name" value="PROTEIN DISULFIDE ISOMERASE"/>
    <property type="match status" value="1"/>
</dbReference>
<evidence type="ECO:0000256" key="5">
    <source>
        <dbReference type="ARBA" id="ARBA00023235"/>
    </source>
</evidence>
<dbReference type="InterPro" id="IPR005788">
    <property type="entry name" value="PDI_thioredoxin-like_dom"/>
</dbReference>
<dbReference type="PROSITE" id="PS51257">
    <property type="entry name" value="PROKAR_LIPOPROTEIN"/>
    <property type="match status" value="1"/>
</dbReference>
<feature type="domain" description="Thioredoxin" evidence="8">
    <location>
        <begin position="20"/>
        <end position="139"/>
    </location>
</feature>
<feature type="chain" id="PRO_5035830233" description="Thioredoxin domain-containing protein" evidence="7">
    <location>
        <begin position="24"/>
        <end position="173"/>
    </location>
</feature>
<organism evidence="9">
    <name type="scientific">Brassica cretica</name>
    <name type="common">Mustard</name>
    <dbReference type="NCBI Taxonomy" id="69181"/>
    <lineage>
        <taxon>Eukaryota</taxon>
        <taxon>Viridiplantae</taxon>
        <taxon>Streptophyta</taxon>
        <taxon>Embryophyta</taxon>
        <taxon>Tracheophyta</taxon>
        <taxon>Spermatophyta</taxon>
        <taxon>Magnoliopsida</taxon>
        <taxon>eudicotyledons</taxon>
        <taxon>Gunneridae</taxon>
        <taxon>Pentapetalae</taxon>
        <taxon>rosids</taxon>
        <taxon>malvids</taxon>
        <taxon>Brassicales</taxon>
        <taxon>Brassicaceae</taxon>
        <taxon>Brassiceae</taxon>
        <taxon>Brassica</taxon>
    </lineage>
</organism>
<keyword evidence="2 7" id="KW-0732">Signal</keyword>
<proteinExistence type="inferred from homology"/>
<dbReference type="SUPFAM" id="SSF52833">
    <property type="entry name" value="Thioredoxin-like"/>
    <property type="match status" value="1"/>
</dbReference>
<dbReference type="Gene3D" id="3.40.30.10">
    <property type="entry name" value="Glutaredoxin"/>
    <property type="match status" value="1"/>
</dbReference>
<sequence>MAMRGYTLCSILVFSLFASCVRSKETKEFVLTLDHTNFTETINKHDFIVVEFYAPWCGHCKQLAPEYEKAASELSSHVPPVVLAKIDASEETNKEFATKYSVQGFPTIKILRNGGKAVQEYNGPREADGIVTYLKKQSGPASFEIKSADAAAEVVGDKNVVAVSVKKTSYAVS</sequence>
<dbReference type="AlphaFoldDB" id="A0A8S9GWQ0"/>
<keyword evidence="5" id="KW-0413">Isomerase</keyword>
<dbReference type="CDD" id="cd02961">
    <property type="entry name" value="PDI_a_family"/>
    <property type="match status" value="1"/>
</dbReference>
<dbReference type="Pfam" id="PF00085">
    <property type="entry name" value="Thioredoxin"/>
    <property type="match status" value="1"/>
</dbReference>
<keyword evidence="3" id="KW-0677">Repeat</keyword>
<evidence type="ECO:0000256" key="2">
    <source>
        <dbReference type="ARBA" id="ARBA00022729"/>
    </source>
</evidence>
<dbReference type="NCBIfam" id="TIGR01126">
    <property type="entry name" value="pdi_dom"/>
    <property type="match status" value="1"/>
</dbReference>
<name>A0A8S9GWQ0_BRACR</name>
<evidence type="ECO:0000256" key="4">
    <source>
        <dbReference type="ARBA" id="ARBA00023157"/>
    </source>
</evidence>
<dbReference type="EMBL" id="QGKY02001925">
    <property type="protein sequence ID" value="KAF2549176.1"/>
    <property type="molecule type" value="Genomic_DNA"/>
</dbReference>
<comment type="similarity">
    <text evidence="1 6">Belongs to the protein disulfide isomerase family.</text>
</comment>
<dbReference type="InterPro" id="IPR017937">
    <property type="entry name" value="Thioredoxin_CS"/>
</dbReference>